<name>A0A0G0JWY4_9BACT</name>
<reference evidence="1" key="1">
    <citation type="journal article" date="2015" name="Nature">
        <title>rRNA introns, odd ribosomes, and small enigmatic genomes across a large radiation of phyla.</title>
        <authorList>
            <person name="Brown C.T."/>
            <person name="Hug L.A."/>
            <person name="Thomas B.C."/>
            <person name="Sharon I."/>
            <person name="Castelle C.J."/>
            <person name="Singh A."/>
            <person name="Wilkins M.J."/>
            <person name="Williams K.H."/>
            <person name="Banfield J.F."/>
        </authorList>
    </citation>
    <scope>NUCLEOTIDE SEQUENCE [LARGE SCALE GENOMIC DNA]</scope>
</reference>
<protein>
    <submittedName>
        <fullName evidence="1">Uncharacterized protein</fullName>
    </submittedName>
</protein>
<dbReference type="AlphaFoldDB" id="A0A0G0JWY4"/>
<gene>
    <name evidence="1" type="ORF">US91_C0001G0014</name>
</gene>
<organism evidence="1 2">
    <name type="scientific">Candidatus Falkowbacteria bacterium GW2011_GWE1_38_31</name>
    <dbReference type="NCBI Taxonomy" id="1618638"/>
    <lineage>
        <taxon>Bacteria</taxon>
        <taxon>Candidatus Falkowiibacteriota</taxon>
    </lineage>
</organism>
<evidence type="ECO:0000313" key="2">
    <source>
        <dbReference type="Proteomes" id="UP000034022"/>
    </source>
</evidence>
<dbReference type="Proteomes" id="UP000034022">
    <property type="component" value="Unassembled WGS sequence"/>
</dbReference>
<accession>A0A0G0JWY4</accession>
<evidence type="ECO:0000313" key="1">
    <source>
        <dbReference type="EMBL" id="KKQ71087.1"/>
    </source>
</evidence>
<proteinExistence type="predicted"/>
<comment type="caution">
    <text evidence="1">The sequence shown here is derived from an EMBL/GenBank/DDBJ whole genome shotgun (WGS) entry which is preliminary data.</text>
</comment>
<dbReference type="EMBL" id="LBUU01000001">
    <property type="protein sequence ID" value="KKQ71087.1"/>
    <property type="molecule type" value="Genomic_DNA"/>
</dbReference>
<sequence length="71" mass="8451">MENTENSGMIDKFNCEEWHTQMFKNIASPFEKWEAIKCPYCGDLIWKEIENKPIINFAPFILVFDEVCIIF</sequence>